<dbReference type="Proteomes" id="UP000016895">
    <property type="component" value="Chromosome 2"/>
</dbReference>
<keyword evidence="3" id="KW-1185">Reference proteome</keyword>
<dbReference type="PROSITE" id="PS51725">
    <property type="entry name" value="ABM"/>
    <property type="match status" value="1"/>
</dbReference>
<dbReference type="Gene3D" id="3.30.70.100">
    <property type="match status" value="1"/>
</dbReference>
<evidence type="ECO:0000313" key="3">
    <source>
        <dbReference type="Proteomes" id="UP000016895"/>
    </source>
</evidence>
<dbReference type="InterPro" id="IPR050744">
    <property type="entry name" value="AI-2_Isomerase_LsrG"/>
</dbReference>
<dbReference type="KEGG" id="vni:VIBNI_B2072"/>
<keyword evidence="2" id="KW-0560">Oxidoreductase</keyword>
<dbReference type="RefSeq" id="WP_022562144.1">
    <property type="nucleotide sequence ID" value="NC_022543.1"/>
</dbReference>
<dbReference type="InterPro" id="IPR011008">
    <property type="entry name" value="Dimeric_a/b-barrel"/>
</dbReference>
<accession>U4KJ43</accession>
<proteinExistence type="predicted"/>
<name>U4KJ43_9VIBR</name>
<dbReference type="GO" id="GO:0004497">
    <property type="term" value="F:monooxygenase activity"/>
    <property type="evidence" value="ECO:0007669"/>
    <property type="project" value="UniProtKB-KW"/>
</dbReference>
<dbReference type="eggNOG" id="COG1359">
    <property type="taxonomic scope" value="Bacteria"/>
</dbReference>
<gene>
    <name evidence="2" type="ORF">VIBNI_B2072</name>
</gene>
<evidence type="ECO:0000259" key="1">
    <source>
        <dbReference type="PROSITE" id="PS51725"/>
    </source>
</evidence>
<keyword evidence="2" id="KW-0503">Monooxygenase</keyword>
<organism evidence="2 3">
    <name type="scientific">Vibrio nigripulchritudo</name>
    <dbReference type="NCBI Taxonomy" id="28173"/>
    <lineage>
        <taxon>Bacteria</taxon>
        <taxon>Pseudomonadati</taxon>
        <taxon>Pseudomonadota</taxon>
        <taxon>Gammaproteobacteria</taxon>
        <taxon>Vibrionales</taxon>
        <taxon>Vibrionaceae</taxon>
        <taxon>Vibrio</taxon>
    </lineage>
</organism>
<dbReference type="PANTHER" id="PTHR33336">
    <property type="entry name" value="QUINOL MONOOXYGENASE YGIN-RELATED"/>
    <property type="match status" value="1"/>
</dbReference>
<dbReference type="InterPro" id="IPR007138">
    <property type="entry name" value="ABM_dom"/>
</dbReference>
<dbReference type="STRING" id="28173.VIBNI_B2072"/>
<dbReference type="SUPFAM" id="SSF54909">
    <property type="entry name" value="Dimeric alpha+beta barrel"/>
    <property type="match status" value="1"/>
</dbReference>
<reference evidence="2 3" key="1">
    <citation type="journal article" date="2013" name="ISME J.">
        <title>Comparative genomics of pathogenic lineages of Vibrio nigripulchritudo identifies virulence-associated traits.</title>
        <authorList>
            <person name="Goudenege D."/>
            <person name="Labreuche Y."/>
            <person name="Krin E."/>
            <person name="Ansquer D."/>
            <person name="Mangenot S."/>
            <person name="Calteau A."/>
            <person name="Medigue C."/>
            <person name="Mazel D."/>
            <person name="Polz M.F."/>
            <person name="Le Roux F."/>
        </authorList>
    </citation>
    <scope>NUCLEOTIDE SEQUENCE [LARGE SCALE GENOMIC DNA]</scope>
    <source>
        <strain evidence="3">SnF1</strain>
    </source>
</reference>
<dbReference type="EMBL" id="FO203527">
    <property type="protein sequence ID" value="CCO61780.1"/>
    <property type="molecule type" value="Genomic_DNA"/>
</dbReference>
<dbReference type="AlphaFoldDB" id="U4KJ43"/>
<dbReference type="PATRIC" id="fig|1260221.3.peg.5627"/>
<evidence type="ECO:0000313" key="2">
    <source>
        <dbReference type="EMBL" id="CCO61780.1"/>
    </source>
</evidence>
<feature type="domain" description="ABM" evidence="1">
    <location>
        <begin position="4"/>
        <end position="94"/>
    </location>
</feature>
<dbReference type="OrthoDB" id="5816297at2"/>
<protein>
    <submittedName>
        <fullName evidence="2">Putative Antibiotic biosynthesis monooxygenase</fullName>
    </submittedName>
</protein>
<dbReference type="Pfam" id="PF03992">
    <property type="entry name" value="ABM"/>
    <property type="match status" value="1"/>
</dbReference>
<sequence length="96" mass="11191">MKTLCISAGLSLSSDAPREYVLEEARKLVAETVKEAGCQHFELLERQDDPTKFTLWERWDSEEDLNNHFEQPHTKAFLAQNLTKVEYIEKLYSLSE</sequence>
<dbReference type="PANTHER" id="PTHR33336:SF3">
    <property type="entry name" value="ABM DOMAIN-CONTAINING PROTEIN"/>
    <property type="match status" value="1"/>
</dbReference>